<proteinExistence type="predicted"/>
<dbReference type="EMBL" id="CBXF010000068">
    <property type="protein sequence ID" value="CDL81842.1"/>
    <property type="molecule type" value="Genomic_DNA"/>
</dbReference>
<accession>W1ITM1</accession>
<dbReference type="Proteomes" id="UP000019202">
    <property type="component" value="Unassembled WGS sequence"/>
</dbReference>
<evidence type="ECO:0000313" key="2">
    <source>
        <dbReference type="Proteomes" id="UP000019202"/>
    </source>
</evidence>
<comment type="caution">
    <text evidence="1">The sequence shown here is derived from an EMBL/GenBank/DDBJ whole genome shotgun (WGS) entry which is preliminary data.</text>
</comment>
<evidence type="ECO:0000313" key="1">
    <source>
        <dbReference type="EMBL" id="CDL81842.1"/>
    </source>
</evidence>
<reference evidence="1" key="1">
    <citation type="submission" date="2013-11" db="EMBL/GenBank/DDBJ databases">
        <title>Draft genome sequence and annotation of the entomopathogenic bacteria, Xenorhabdus cabanillasi strain JM26 and Xenorhabdus szentirmai strain DSM 16338.</title>
        <authorList>
            <person name="Gualtieri M."/>
            <person name="Ogier J.C."/>
            <person name="Pages S."/>
            <person name="Givaudan A."/>
            <person name="Gaudriault S."/>
        </authorList>
    </citation>
    <scope>NUCLEOTIDE SEQUENCE [LARGE SCALE GENOMIC DNA]</scope>
    <source>
        <strain evidence="1">DSM 16338</strain>
    </source>
</reference>
<organism evidence="1 2">
    <name type="scientific">Xenorhabdus szentirmaii DSM 16338</name>
    <dbReference type="NCBI Taxonomy" id="1427518"/>
    <lineage>
        <taxon>Bacteria</taxon>
        <taxon>Pseudomonadati</taxon>
        <taxon>Pseudomonadota</taxon>
        <taxon>Gammaproteobacteria</taxon>
        <taxon>Enterobacterales</taxon>
        <taxon>Morganellaceae</taxon>
        <taxon>Xenorhabdus</taxon>
    </lineage>
</organism>
<name>W1ITM1_9GAMM</name>
<protein>
    <submittedName>
        <fullName evidence="1">Uncharacterized protein</fullName>
    </submittedName>
</protein>
<gene>
    <name evidence="1" type="ORF">XSR1_160057</name>
</gene>
<keyword evidence="2" id="KW-1185">Reference proteome</keyword>
<dbReference type="AlphaFoldDB" id="W1ITM1"/>
<sequence>MAMLLHKACSGIAEKMGYETGGLLSNCLDATVCFMLYELLDDDGDAD</sequence>